<dbReference type="Gene3D" id="3.40.50.12780">
    <property type="entry name" value="N-terminal domain of ligase-like"/>
    <property type="match status" value="1"/>
</dbReference>
<dbReference type="GO" id="GO:0006629">
    <property type="term" value="P:lipid metabolic process"/>
    <property type="evidence" value="ECO:0007669"/>
    <property type="project" value="InterPro"/>
</dbReference>
<dbReference type="Pfam" id="PF08031">
    <property type="entry name" value="BBE"/>
    <property type="match status" value="1"/>
</dbReference>
<evidence type="ECO:0000259" key="2">
    <source>
        <dbReference type="PROSITE" id="PS51387"/>
    </source>
</evidence>
<feature type="domain" description="FAD-binding PCMH-type" evidence="2">
    <location>
        <begin position="797"/>
        <end position="982"/>
    </location>
</feature>
<proteinExistence type="inferred from homology"/>
<keyword evidence="6" id="KW-1185">Reference proteome</keyword>
<dbReference type="InterPro" id="IPR005914">
    <property type="entry name" value="Acac_CoA_synth"/>
</dbReference>
<accession>A0A8H3UTF1</accession>
<dbReference type="InterPro" id="IPR020845">
    <property type="entry name" value="AMP-binding_CS"/>
</dbReference>
<comment type="caution">
    <text evidence="4">The sequence shown here is derived from an EMBL/GenBank/DDBJ whole genome shotgun (WGS) entry which is preliminary data.</text>
</comment>
<dbReference type="InterPro" id="IPR000873">
    <property type="entry name" value="AMP-dep_synth/lig_dom"/>
</dbReference>
<dbReference type="Pfam" id="PF01565">
    <property type="entry name" value="FAD_binding_4"/>
    <property type="match status" value="1"/>
</dbReference>
<evidence type="ECO:0000313" key="6">
    <source>
        <dbReference type="Proteomes" id="UP000490939"/>
    </source>
</evidence>
<dbReference type="SUPFAM" id="SSF56176">
    <property type="entry name" value="FAD-binding/transporter-associated domain-like"/>
    <property type="match status" value="1"/>
</dbReference>
<dbReference type="InterPro" id="IPR016169">
    <property type="entry name" value="FAD-bd_PCMH_sub2"/>
</dbReference>
<sequence>MTALELPQPAPLWRPTNPEETPISIYRRHINGKFSLGLKTSHDLHAWSISRQGRHEFWIDLWSYVGLKPDLPSDLKEAFDDRKGIEENPVWFQGVEMNYAENVLEGRDEKSVALIGLREGENLDGKVWTWGDLRENVRKIRSSLLVLGVGKQDVVGVIMSNSNWTIAIFLAAASIGAVFTSISPDMGTEGCVVRMVQSCPKVMFADSHQTYKARRRSMKEKIGAVVTSLKTRPEVFVVPLAEDAYDFPLLEDFLAKSRKEDALEYAKVPFSYPMLILYSSGTSGPPKCLVHQHGIILQLKKIAILHNSLTPKDVIFQYSSTSWVLWNIMNGHLSVGASMICYDGSPLYPDASTKLRILQHHKCTYFGTSPRYLLELEMSGIKPSQFDLRNLRMVTTTGATLTTDQFGWFYRAFPKSIHLSSVAGGTEICTSWLASDPAGPVYAGEMQLPALGQDVDVGDPETGESIKHLGEAGELICRTPFPSMPIYFFGDDGGKKYHEAYFERYDDPKVWAQHDWIQYNPQTGGAQIHGRSDGTLNPSGIRFGSAEIYSIVESPRFNSLLSDTLCVGRKRASDRDETVFLFVKMRQGHQLTDSLKREIEAAIRTSLSPRHVPGFILPVDEIPVTINGKKVEIAVKKIISGGEVKVSSTVSNPGCLKEYVKFKNWERKRARNWKSQHAPLAWLLFVLSVQGQNNATSSRLAKAEPGTSNYPTPEEWQSLNTSISGRLVKFSNPGALCYGSTFDEAGCKAFQKQIQNATYLGDTPGLTNWPQWAGNPCPPISISRGALQRGRAEGCTTGKYPSYIVAAQSAEDIATAMKWAGKMGVRVSVKNTGHDFLGRNIGGLNIWTRHLRGIEFLERWNGTTQRTDVSGKWKGAAAVYGSGNIWGDVNAEMAKRKHTVVSGAEGTVGAGGGWIQGGGHGPYSNQYGFGAEQVLEFQVVTPTGDIVTASETSHPDLFYALRGGGAATYGIVTKVTYKAYPTPPSTILAFNIVPKNDKPESQEAYYNAMGYLFSQTPTLNDCGLSGYPVLKRDAYRGVYMAPSKTVDEVNACWNPMAEKIRSLGVSVLSIPIPDQLSTLVFNIAGGTSAASAKVTELSGYPFVMGSRLLSRTALSDPANLANITAAIKTILDDPDMYILTYSNIPGAKHQEREWDFGLNPAWKKASLHVIAMWNDGLPGGVGKLPFQAKVVLPEEVENKLSLPQHEKRGLERSQGFSEVNWASQEKIMAVEQLMMNKYVPLLDPFSENHGAYINEASPYEKDWKTTFYGGGERYEKLLKIKQKYDPNNVLWCFPCVGGDVFKEGTDGMLYVNEA</sequence>
<dbReference type="InterPro" id="IPR036318">
    <property type="entry name" value="FAD-bd_PCMH-like_sf"/>
</dbReference>
<dbReference type="Gene3D" id="3.30.465.10">
    <property type="match status" value="2"/>
</dbReference>
<dbReference type="PANTHER" id="PTHR42921">
    <property type="entry name" value="ACETOACETYL-COA SYNTHETASE"/>
    <property type="match status" value="1"/>
</dbReference>
<dbReference type="InterPro" id="IPR016166">
    <property type="entry name" value="FAD-bd_PCMH"/>
</dbReference>
<dbReference type="Pfam" id="PF00501">
    <property type="entry name" value="AMP-binding"/>
    <property type="match status" value="1"/>
</dbReference>
<evidence type="ECO:0000256" key="1">
    <source>
        <dbReference type="ARBA" id="ARBA00005466"/>
    </source>
</evidence>
<dbReference type="PANTHER" id="PTHR42921:SF4">
    <property type="entry name" value="ACETOACETYL-COA SYNTHASE (AFU_ORTHOLOGUE AFUA_8G04770)"/>
    <property type="match status" value="1"/>
</dbReference>
<dbReference type="EMBL" id="WNWS01000324">
    <property type="protein sequence ID" value="KAE9970653.1"/>
    <property type="molecule type" value="Genomic_DNA"/>
</dbReference>
<comment type="similarity">
    <text evidence="1">Belongs to the oxygen-dependent FAD-linked oxidoreductase family.</text>
</comment>
<dbReference type="Gene3D" id="3.30.300.30">
    <property type="match status" value="1"/>
</dbReference>
<dbReference type="NCBIfam" id="TIGR01217">
    <property type="entry name" value="ac_ac_CoA_syn"/>
    <property type="match status" value="1"/>
</dbReference>
<gene>
    <name evidence="4" type="ORF">EG327_008744</name>
    <name evidence="3" type="ORF">EG328_006137</name>
</gene>
<dbReference type="InterPro" id="IPR012951">
    <property type="entry name" value="BBE"/>
</dbReference>
<reference evidence="4 6" key="1">
    <citation type="submission" date="2019-07" db="EMBL/GenBank/DDBJ databases">
        <title>Venturia inaequalis Genome Resource.</title>
        <authorList>
            <person name="Lichtner F.J."/>
        </authorList>
    </citation>
    <scope>NUCLEOTIDE SEQUENCE [LARGE SCALE GENOMIC DNA]</scope>
    <source>
        <strain evidence="3 5">120213</strain>
        <strain evidence="4 6">DMI_063113</strain>
    </source>
</reference>
<dbReference type="PROSITE" id="PS51387">
    <property type="entry name" value="FAD_PCMH"/>
    <property type="match status" value="1"/>
</dbReference>
<dbReference type="Proteomes" id="UP000490939">
    <property type="component" value="Unassembled WGS sequence"/>
</dbReference>
<evidence type="ECO:0000313" key="4">
    <source>
        <dbReference type="EMBL" id="KAE9974449.1"/>
    </source>
</evidence>
<organism evidence="4 6">
    <name type="scientific">Venturia inaequalis</name>
    <name type="common">Apple scab fungus</name>
    <dbReference type="NCBI Taxonomy" id="5025"/>
    <lineage>
        <taxon>Eukaryota</taxon>
        <taxon>Fungi</taxon>
        <taxon>Dikarya</taxon>
        <taxon>Ascomycota</taxon>
        <taxon>Pezizomycotina</taxon>
        <taxon>Dothideomycetes</taxon>
        <taxon>Pleosporomycetidae</taxon>
        <taxon>Venturiales</taxon>
        <taxon>Venturiaceae</taxon>
        <taxon>Venturia</taxon>
    </lineage>
</organism>
<dbReference type="InterPro" id="IPR045851">
    <property type="entry name" value="AMP-bd_C_sf"/>
</dbReference>
<name>A0A8H3UTF1_VENIN</name>
<dbReference type="InterPro" id="IPR042099">
    <property type="entry name" value="ANL_N_sf"/>
</dbReference>
<dbReference type="GO" id="GO:0071949">
    <property type="term" value="F:FAD binding"/>
    <property type="evidence" value="ECO:0007669"/>
    <property type="project" value="InterPro"/>
</dbReference>
<dbReference type="PROSITE" id="PS00455">
    <property type="entry name" value="AMP_BINDING"/>
    <property type="match status" value="1"/>
</dbReference>
<dbReference type="Proteomes" id="UP000447873">
    <property type="component" value="Unassembled WGS sequence"/>
</dbReference>
<dbReference type="EMBL" id="WNWR01000559">
    <property type="protein sequence ID" value="KAE9974449.1"/>
    <property type="molecule type" value="Genomic_DNA"/>
</dbReference>
<evidence type="ECO:0000313" key="3">
    <source>
        <dbReference type="EMBL" id="KAE9970653.1"/>
    </source>
</evidence>
<dbReference type="GO" id="GO:0016491">
    <property type="term" value="F:oxidoreductase activity"/>
    <property type="evidence" value="ECO:0007669"/>
    <property type="project" value="InterPro"/>
</dbReference>
<dbReference type="InterPro" id="IPR006094">
    <property type="entry name" value="Oxid_FAD_bind_N"/>
</dbReference>
<evidence type="ECO:0000313" key="5">
    <source>
        <dbReference type="Proteomes" id="UP000447873"/>
    </source>
</evidence>
<dbReference type="SUPFAM" id="SSF56801">
    <property type="entry name" value="Acetyl-CoA synthetase-like"/>
    <property type="match status" value="1"/>
</dbReference>
<dbReference type="GO" id="GO:0030729">
    <property type="term" value="F:acetoacetate-CoA ligase activity"/>
    <property type="evidence" value="ECO:0007669"/>
    <property type="project" value="InterPro"/>
</dbReference>
<protein>
    <recommendedName>
        <fullName evidence="2">FAD-binding PCMH-type domain-containing protein</fullName>
    </recommendedName>
</protein>